<name>A0AAJ7SR33_PETMA</name>
<feature type="domain" description="Homeobox" evidence="10">
    <location>
        <begin position="193"/>
        <end position="244"/>
    </location>
</feature>
<protein>
    <submittedName>
        <fullName evidence="12">Homeobox protein SIX4-like</fullName>
    </submittedName>
</protein>
<feature type="compositionally biased region" description="Basic and acidic residues" evidence="9">
    <location>
        <begin position="763"/>
        <end position="781"/>
    </location>
</feature>
<dbReference type="CDD" id="cd00086">
    <property type="entry name" value="homeodomain"/>
    <property type="match status" value="1"/>
</dbReference>
<evidence type="ECO:0000256" key="3">
    <source>
        <dbReference type="ARBA" id="ARBA00022473"/>
    </source>
</evidence>
<dbReference type="GO" id="GO:0000978">
    <property type="term" value="F:RNA polymerase II cis-regulatory region sequence-specific DNA binding"/>
    <property type="evidence" value="ECO:0007669"/>
    <property type="project" value="TreeGrafter"/>
</dbReference>
<evidence type="ECO:0000256" key="6">
    <source>
        <dbReference type="ARBA" id="ARBA00023242"/>
    </source>
</evidence>
<dbReference type="SMART" id="SM00389">
    <property type="entry name" value="HOX"/>
    <property type="match status" value="1"/>
</dbReference>
<feature type="DNA-binding region" description="Homeobox" evidence="7">
    <location>
        <begin position="195"/>
        <end position="245"/>
    </location>
</feature>
<dbReference type="KEGG" id="pmrn:116939530"/>
<dbReference type="PANTHER" id="PTHR10390">
    <property type="entry name" value="HOMEOBOX PROTEIN SIX"/>
    <property type="match status" value="1"/>
</dbReference>
<gene>
    <name evidence="12" type="primary">LOC116939530</name>
</gene>
<dbReference type="InterPro" id="IPR001356">
    <property type="entry name" value="HD"/>
</dbReference>
<keyword evidence="3" id="KW-0217">Developmental protein</keyword>
<dbReference type="Pfam" id="PF00046">
    <property type="entry name" value="Homeodomain"/>
    <property type="match status" value="1"/>
</dbReference>
<dbReference type="AlphaFoldDB" id="A0AAJ7SR33"/>
<dbReference type="RefSeq" id="XP_032803934.1">
    <property type="nucleotide sequence ID" value="XM_032948043.1"/>
</dbReference>
<dbReference type="InterPro" id="IPR009057">
    <property type="entry name" value="Homeodomain-like_sf"/>
</dbReference>
<evidence type="ECO:0000256" key="2">
    <source>
        <dbReference type="ARBA" id="ARBA00008161"/>
    </source>
</evidence>
<proteinExistence type="inferred from homology"/>
<comment type="similarity">
    <text evidence="2">Belongs to the SIX/Sine oculis homeobox family.</text>
</comment>
<evidence type="ECO:0000256" key="1">
    <source>
        <dbReference type="ARBA" id="ARBA00004123"/>
    </source>
</evidence>
<dbReference type="InterPro" id="IPR017970">
    <property type="entry name" value="Homeobox_CS"/>
</dbReference>
<evidence type="ECO:0000313" key="12">
    <source>
        <dbReference type="RefSeq" id="XP_032803934.1"/>
    </source>
</evidence>
<organism evidence="11 12">
    <name type="scientific">Petromyzon marinus</name>
    <name type="common">Sea lamprey</name>
    <dbReference type="NCBI Taxonomy" id="7757"/>
    <lineage>
        <taxon>Eukaryota</taxon>
        <taxon>Metazoa</taxon>
        <taxon>Chordata</taxon>
        <taxon>Craniata</taxon>
        <taxon>Vertebrata</taxon>
        <taxon>Cyclostomata</taxon>
        <taxon>Hyperoartia</taxon>
        <taxon>Petromyzontiformes</taxon>
        <taxon>Petromyzontidae</taxon>
        <taxon>Petromyzon</taxon>
    </lineage>
</organism>
<keyword evidence="5 7" id="KW-0371">Homeobox</keyword>
<evidence type="ECO:0000313" key="11">
    <source>
        <dbReference type="Proteomes" id="UP001318040"/>
    </source>
</evidence>
<keyword evidence="4 7" id="KW-0238">DNA-binding</keyword>
<dbReference type="GO" id="GO:0000981">
    <property type="term" value="F:DNA-binding transcription factor activity, RNA polymerase II-specific"/>
    <property type="evidence" value="ECO:0007669"/>
    <property type="project" value="InterPro"/>
</dbReference>
<dbReference type="GO" id="GO:0005667">
    <property type="term" value="C:transcription regulator complex"/>
    <property type="evidence" value="ECO:0007669"/>
    <property type="project" value="TreeGrafter"/>
</dbReference>
<dbReference type="SUPFAM" id="SSF46689">
    <property type="entry name" value="Homeodomain-like"/>
    <property type="match status" value="1"/>
</dbReference>
<dbReference type="PROSITE" id="PS50071">
    <property type="entry name" value="HOMEOBOX_2"/>
    <property type="match status" value="1"/>
</dbReference>
<dbReference type="FunFam" id="1.10.10.60:FF:000046">
    <property type="entry name" value="SIX homeobox 3"/>
    <property type="match status" value="1"/>
</dbReference>
<dbReference type="GO" id="GO:0005634">
    <property type="term" value="C:nucleus"/>
    <property type="evidence" value="ECO:0007669"/>
    <property type="project" value="UniProtKB-SubCell"/>
</dbReference>
<keyword evidence="6 7" id="KW-0539">Nucleus</keyword>
<keyword evidence="11" id="KW-1185">Reference proteome</keyword>
<feature type="region of interest" description="Disordered" evidence="9">
    <location>
        <begin position="727"/>
        <end position="803"/>
    </location>
</feature>
<dbReference type="Proteomes" id="UP001318040">
    <property type="component" value="Chromosome 6"/>
</dbReference>
<evidence type="ECO:0000259" key="10">
    <source>
        <dbReference type="PROSITE" id="PS50071"/>
    </source>
</evidence>
<dbReference type="InterPro" id="IPR031701">
    <property type="entry name" value="SIX1_SD"/>
</dbReference>
<evidence type="ECO:0000256" key="9">
    <source>
        <dbReference type="SAM" id="MobiDB-lite"/>
    </source>
</evidence>
<comment type="subcellular location">
    <subcellularLocation>
        <location evidence="1 7 8">Nucleus</location>
    </subcellularLocation>
</comment>
<dbReference type="Pfam" id="PF16878">
    <property type="entry name" value="SIX1_SD"/>
    <property type="match status" value="1"/>
</dbReference>
<feature type="region of interest" description="Disordered" evidence="9">
    <location>
        <begin position="236"/>
        <end position="268"/>
    </location>
</feature>
<reference evidence="12" key="1">
    <citation type="submission" date="2025-08" db="UniProtKB">
        <authorList>
            <consortium name="RefSeq"/>
        </authorList>
    </citation>
    <scope>IDENTIFICATION</scope>
    <source>
        <tissue evidence="12">Sperm</tissue>
    </source>
</reference>
<evidence type="ECO:0000256" key="5">
    <source>
        <dbReference type="ARBA" id="ARBA00023155"/>
    </source>
</evidence>
<dbReference type="Gene3D" id="1.10.10.60">
    <property type="entry name" value="Homeodomain-like"/>
    <property type="match status" value="1"/>
</dbReference>
<evidence type="ECO:0000256" key="7">
    <source>
        <dbReference type="PROSITE-ProRule" id="PRU00108"/>
    </source>
</evidence>
<dbReference type="PANTHER" id="PTHR10390:SF44">
    <property type="entry name" value="SIX HOMEOBOX 4"/>
    <property type="match status" value="1"/>
</dbReference>
<evidence type="ECO:0000256" key="8">
    <source>
        <dbReference type="RuleBase" id="RU000682"/>
    </source>
</evidence>
<sequence length="803" mass="84449">MSCSTQVAGRAPQVPVAPALLQSPVGMAQGLVTLAGVAPIPVPASSVPAFIAEIFGASLPTASGAGSLLAFSSEQVAGACETLLRGGDMERLGRFVHSLPTADLLRSSEVVVKARALVAFHSGRFQELYSILESHHFQPQSHALMQGLWYRARYSDAERLRGRALCAVDKYRLRRKFPLPRTIWDGEETVYCFKEKSRNFLKDCYRRTRYPAPDEKRRLAKLTGLSVVQVSNWFKNRRQRERGPQDGTHLKSENDTDDGEQSAKEDHVDFQEQHMLNLSPPTEADGNTMSNNQEVESLLEEVFSSDSSFSNQMTPLLSPCMSDHDPIDPLDDSPFPDMESGAGPVGDANQSERDADAAAAAAAQTHAAAATATTGKSGRLAGHVAAGAANPTLRFKTACADNNATFFSTAQVVGGGGGVAFQPLTQFASQTVTPVASLLSMSPAGPMYLPPLQVTGATHHQPVQFVPYSPVQMAYPAVVNGGAMPVVSGMGLPTIQLPSISPLQTAAGNILVSNTLAGGDLLNGNTMATSTTGILITNALAPSTMLCSMPHVSLMTVITQDGSLALTPVFNIPSGIYPDGISTSNVIPCAGNYLSLTNNNISPLMVQGIPGNGIVGMGGLTPSLPTVSQTADAIAGQMGSATLFSRTVSTALMPTTLNTNALAMQQTYLYNHAGGLDTAAVQVVYAEAPPVYTPMPVGAPAESAVYKSANEAISAIADCCYEDLNTSSSVGSDSTDNKSEADSLLGSPLDLSGSMGAVGNAENEGKEEGSEMTSDGHEDFVHGLLPKMTSAPDDDNFYDFDDF</sequence>
<evidence type="ECO:0000256" key="4">
    <source>
        <dbReference type="ARBA" id="ARBA00023125"/>
    </source>
</evidence>
<feature type="compositionally biased region" description="Basic and acidic residues" evidence="9">
    <location>
        <begin position="241"/>
        <end position="254"/>
    </location>
</feature>
<accession>A0AAJ7SR33</accession>
<feature type="compositionally biased region" description="Low complexity" evidence="9">
    <location>
        <begin position="742"/>
        <end position="754"/>
    </location>
</feature>
<feature type="compositionally biased region" description="Acidic residues" evidence="9">
    <location>
        <begin position="792"/>
        <end position="803"/>
    </location>
</feature>
<feature type="region of interest" description="Disordered" evidence="9">
    <location>
        <begin position="322"/>
        <end position="362"/>
    </location>
</feature>
<dbReference type="PROSITE" id="PS00027">
    <property type="entry name" value="HOMEOBOX_1"/>
    <property type="match status" value="1"/>
</dbReference>